<accession>A0ABY2GRV3</accession>
<keyword evidence="6 12" id="KW-0227">DNA damage</keyword>
<dbReference type="Pfam" id="PF14815">
    <property type="entry name" value="NUDIX_4"/>
    <property type="match status" value="1"/>
</dbReference>
<evidence type="ECO:0000256" key="10">
    <source>
        <dbReference type="ARBA" id="ARBA00023204"/>
    </source>
</evidence>
<proteinExistence type="inferred from homology"/>
<evidence type="ECO:0000256" key="2">
    <source>
        <dbReference type="ARBA" id="ARBA00012045"/>
    </source>
</evidence>
<keyword evidence="16" id="KW-1185">Reference proteome</keyword>
<evidence type="ECO:0000256" key="9">
    <source>
        <dbReference type="ARBA" id="ARBA00023014"/>
    </source>
</evidence>
<evidence type="ECO:0000313" key="16">
    <source>
        <dbReference type="Proteomes" id="UP001642720"/>
    </source>
</evidence>
<dbReference type="InterPro" id="IPR015797">
    <property type="entry name" value="NUDIX_hydrolase-like_dom_sf"/>
</dbReference>
<comment type="function">
    <text evidence="12">Adenine glycosylase active on G-A mispairs.</text>
</comment>
<keyword evidence="10" id="KW-0234">DNA repair</keyword>
<evidence type="ECO:0000256" key="11">
    <source>
        <dbReference type="ARBA" id="ARBA00023295"/>
    </source>
</evidence>
<protein>
    <recommendedName>
        <fullName evidence="3 12">Adenine DNA glycosylase</fullName>
        <ecNumber evidence="2 12">3.2.2.31</ecNumber>
    </recommendedName>
</protein>
<evidence type="ECO:0000256" key="5">
    <source>
        <dbReference type="ARBA" id="ARBA00022723"/>
    </source>
</evidence>
<evidence type="ECO:0000259" key="14">
    <source>
        <dbReference type="Pfam" id="PF14815"/>
    </source>
</evidence>
<keyword evidence="9" id="KW-0411">Iron-sulfur</keyword>
<dbReference type="Gene3D" id="1.10.1670.10">
    <property type="entry name" value="Helix-hairpin-Helix base-excision DNA repair enzymes (C-terminal)"/>
    <property type="match status" value="1"/>
</dbReference>
<evidence type="ECO:0000256" key="4">
    <source>
        <dbReference type="ARBA" id="ARBA00022485"/>
    </source>
</evidence>
<feature type="domain" description="Adenine DNA glycosylase C-terminal" evidence="14">
    <location>
        <begin position="214"/>
        <end position="345"/>
    </location>
</feature>
<keyword evidence="7" id="KW-0378">Hydrolase</keyword>
<dbReference type="Gene3D" id="3.90.79.10">
    <property type="entry name" value="Nucleoside Triphosphate Pyrophosphohydrolase"/>
    <property type="match status" value="1"/>
</dbReference>
<keyword evidence="8 12" id="KW-0408">Iron</keyword>
<evidence type="ECO:0000313" key="15">
    <source>
        <dbReference type="EMBL" id="TFA98019.1"/>
    </source>
</evidence>
<dbReference type="SUPFAM" id="SSF48150">
    <property type="entry name" value="DNA-glycosylase"/>
    <property type="match status" value="1"/>
</dbReference>
<comment type="similarity">
    <text evidence="12">Belongs to the Nth/MutY family.</text>
</comment>
<comment type="catalytic activity">
    <reaction evidence="1 12">
        <text>Hydrolyzes free adenine bases from 7,8-dihydro-8-oxoguanine:adenine mismatched double-stranded DNA, leaving an apurinic site.</text>
        <dbReference type="EC" id="3.2.2.31"/>
    </reaction>
</comment>
<gene>
    <name evidence="15" type="ORF">CCMA1212_010270</name>
</gene>
<sequence>MVDGNVLRVLSRQLGIHGNIKTGKAVIDAIWAAADAMVKATSELDSVNGETSCEPNDRPGRWGQALMELGSTICTPNPNCPQCPITSTCRVYKEGELKASKSKEKPKTMVDIEDAACILCEPFDDGEGGSDDDSAQGENRTTGTNKTEARQSKQTTLAAFAFTRKPAIDASASSSPSATSGAPSKATIDTITGHARRFPVKAIKKAVREEETLVCAIRRSDGHYLIHRRPLKGLLAGLWEFPSKLLGPSTKPDKARREQLARGYVASLMDGGEKGRKKTTRITCEGELGSVPWLFSHIKLTMHVFLFDVGDDAEVAEDEEQPRRWVAGGDVDAESMGTGMRKCWEMVKNAVEEW</sequence>
<dbReference type="GeneID" id="300581772"/>
<dbReference type="InterPro" id="IPR023170">
    <property type="entry name" value="HhH_base_excis_C"/>
</dbReference>
<comment type="caution">
    <text evidence="15">The sequence shown here is derived from an EMBL/GenBank/DDBJ whole genome shotgun (WGS) entry which is preliminary data.</text>
</comment>
<organism evidence="15 16">
    <name type="scientific">Trichoderma ghanense</name>
    <dbReference type="NCBI Taxonomy" id="65468"/>
    <lineage>
        <taxon>Eukaryota</taxon>
        <taxon>Fungi</taxon>
        <taxon>Dikarya</taxon>
        <taxon>Ascomycota</taxon>
        <taxon>Pezizomycotina</taxon>
        <taxon>Sordariomycetes</taxon>
        <taxon>Hypocreomycetidae</taxon>
        <taxon>Hypocreales</taxon>
        <taxon>Hypocreaceae</taxon>
        <taxon>Trichoderma</taxon>
    </lineage>
</organism>
<evidence type="ECO:0000256" key="13">
    <source>
        <dbReference type="SAM" id="MobiDB-lite"/>
    </source>
</evidence>
<evidence type="ECO:0000256" key="6">
    <source>
        <dbReference type="ARBA" id="ARBA00022763"/>
    </source>
</evidence>
<reference evidence="15 16" key="1">
    <citation type="submission" date="2018-01" db="EMBL/GenBank/DDBJ databases">
        <title>Genome characterization of the sugarcane-associated fungus Trichoderma ghanense CCMA-1212 and their application in lignocelulose bioconversion.</title>
        <authorList>
            <person name="Steindorff A.S."/>
            <person name="Mendes T.D."/>
            <person name="Vilela E.S.D."/>
            <person name="Rodrigues D.S."/>
            <person name="Formighieri E.F."/>
            <person name="Melo I.S."/>
            <person name="Favaro L.C.L."/>
        </authorList>
    </citation>
    <scope>NUCLEOTIDE SEQUENCE [LARGE SCALE GENOMIC DNA]</scope>
    <source>
        <strain evidence="15 16">CCMA-1212</strain>
    </source>
</reference>
<dbReference type="PANTHER" id="PTHR42944">
    <property type="entry name" value="ADENINE DNA GLYCOSYLASE"/>
    <property type="match status" value="1"/>
</dbReference>
<evidence type="ECO:0000256" key="12">
    <source>
        <dbReference type="RuleBase" id="RU365096"/>
    </source>
</evidence>
<dbReference type="RefSeq" id="XP_073554221.1">
    <property type="nucleotide sequence ID" value="XM_073707322.1"/>
</dbReference>
<dbReference type="PANTHER" id="PTHR42944:SF1">
    <property type="entry name" value="ADENINE DNA GLYCOSYLASE"/>
    <property type="match status" value="1"/>
</dbReference>
<dbReference type="InterPro" id="IPR011257">
    <property type="entry name" value="DNA_glycosylase"/>
</dbReference>
<name>A0ABY2GRV3_9HYPO</name>
<keyword evidence="5" id="KW-0479">Metal-binding</keyword>
<feature type="region of interest" description="Disordered" evidence="13">
    <location>
        <begin position="127"/>
        <end position="153"/>
    </location>
</feature>
<evidence type="ECO:0000256" key="1">
    <source>
        <dbReference type="ARBA" id="ARBA00000843"/>
    </source>
</evidence>
<dbReference type="SUPFAM" id="SSF55811">
    <property type="entry name" value="Nudix"/>
    <property type="match status" value="1"/>
</dbReference>
<dbReference type="CDD" id="cd03431">
    <property type="entry name" value="NUDIX_DNA_Glycosylase_C-MutY"/>
    <property type="match status" value="1"/>
</dbReference>
<dbReference type="InterPro" id="IPR029119">
    <property type="entry name" value="MutY_C"/>
</dbReference>
<feature type="compositionally biased region" description="Polar residues" evidence="13">
    <location>
        <begin position="136"/>
        <end position="153"/>
    </location>
</feature>
<dbReference type="InterPro" id="IPR044298">
    <property type="entry name" value="MIG/MutY"/>
</dbReference>
<dbReference type="EMBL" id="PPTA01000024">
    <property type="protein sequence ID" value="TFA98019.1"/>
    <property type="molecule type" value="Genomic_DNA"/>
</dbReference>
<keyword evidence="4" id="KW-0004">4Fe-4S</keyword>
<dbReference type="EC" id="3.2.2.31" evidence="2 12"/>
<keyword evidence="11 12" id="KW-0326">Glycosidase</keyword>
<evidence type="ECO:0000256" key="8">
    <source>
        <dbReference type="ARBA" id="ARBA00023004"/>
    </source>
</evidence>
<evidence type="ECO:0000256" key="3">
    <source>
        <dbReference type="ARBA" id="ARBA00022023"/>
    </source>
</evidence>
<dbReference type="Proteomes" id="UP001642720">
    <property type="component" value="Unassembled WGS sequence"/>
</dbReference>
<evidence type="ECO:0000256" key="7">
    <source>
        <dbReference type="ARBA" id="ARBA00022801"/>
    </source>
</evidence>
<comment type="cofactor">
    <cofactor evidence="12">
        <name>[4Fe-4S] cluster</name>
        <dbReference type="ChEBI" id="CHEBI:49883"/>
    </cofactor>
    <text evidence="12">Binds 1 [4Fe-4S] cluster.</text>
</comment>